<accession>A0A2I0A9Y9</accession>
<name>A0A2I0A9Y9_9ASPA</name>
<gene>
    <name evidence="1" type="ORF">AXF42_Ash010270</name>
</gene>
<organism evidence="1 2">
    <name type="scientific">Apostasia shenzhenica</name>
    <dbReference type="NCBI Taxonomy" id="1088818"/>
    <lineage>
        <taxon>Eukaryota</taxon>
        <taxon>Viridiplantae</taxon>
        <taxon>Streptophyta</taxon>
        <taxon>Embryophyta</taxon>
        <taxon>Tracheophyta</taxon>
        <taxon>Spermatophyta</taxon>
        <taxon>Magnoliopsida</taxon>
        <taxon>Liliopsida</taxon>
        <taxon>Asparagales</taxon>
        <taxon>Orchidaceae</taxon>
        <taxon>Apostasioideae</taxon>
        <taxon>Apostasia</taxon>
    </lineage>
</organism>
<evidence type="ECO:0000313" key="2">
    <source>
        <dbReference type="Proteomes" id="UP000236161"/>
    </source>
</evidence>
<proteinExistence type="predicted"/>
<dbReference type="AlphaFoldDB" id="A0A2I0A9Y9"/>
<reference evidence="1 2" key="1">
    <citation type="journal article" date="2017" name="Nature">
        <title>The Apostasia genome and the evolution of orchids.</title>
        <authorList>
            <person name="Zhang G.Q."/>
            <person name="Liu K.W."/>
            <person name="Li Z."/>
            <person name="Lohaus R."/>
            <person name="Hsiao Y.Y."/>
            <person name="Niu S.C."/>
            <person name="Wang J.Y."/>
            <person name="Lin Y.C."/>
            <person name="Xu Q."/>
            <person name="Chen L.J."/>
            <person name="Yoshida K."/>
            <person name="Fujiwara S."/>
            <person name="Wang Z.W."/>
            <person name="Zhang Y.Q."/>
            <person name="Mitsuda N."/>
            <person name="Wang M."/>
            <person name="Liu G.H."/>
            <person name="Pecoraro L."/>
            <person name="Huang H.X."/>
            <person name="Xiao X.J."/>
            <person name="Lin M."/>
            <person name="Wu X.Y."/>
            <person name="Wu W.L."/>
            <person name="Chen Y.Y."/>
            <person name="Chang S.B."/>
            <person name="Sakamoto S."/>
            <person name="Ohme-Takagi M."/>
            <person name="Yagi M."/>
            <person name="Zeng S.J."/>
            <person name="Shen C.Y."/>
            <person name="Yeh C.M."/>
            <person name="Luo Y.B."/>
            <person name="Tsai W.C."/>
            <person name="Van de Peer Y."/>
            <person name="Liu Z.J."/>
        </authorList>
    </citation>
    <scope>NUCLEOTIDE SEQUENCE [LARGE SCALE GENOMIC DNA]</scope>
    <source>
        <strain evidence="2">cv. Shenzhen</strain>
        <tissue evidence="1">Stem</tissue>
    </source>
</reference>
<protein>
    <submittedName>
        <fullName evidence="1">Uncharacterized protein</fullName>
    </submittedName>
</protein>
<evidence type="ECO:0000313" key="1">
    <source>
        <dbReference type="EMBL" id="PKA52373.1"/>
    </source>
</evidence>
<sequence length="74" mass="7953">METQELPADGVPSLAAGSAMKVRLVRVSPPFLRQGIKMPVCAGSSGNFRECRGEGIGSISTPWRRSRSAICMIF</sequence>
<dbReference type="Proteomes" id="UP000236161">
    <property type="component" value="Unassembled WGS sequence"/>
</dbReference>
<dbReference type="EMBL" id="KZ452008">
    <property type="protein sequence ID" value="PKA52373.1"/>
    <property type="molecule type" value="Genomic_DNA"/>
</dbReference>
<keyword evidence="2" id="KW-1185">Reference proteome</keyword>